<dbReference type="Proteomes" id="UP001353858">
    <property type="component" value="Unassembled WGS sequence"/>
</dbReference>
<keyword evidence="5 10" id="KW-0378">Hydrolase</keyword>
<keyword evidence="6" id="KW-0325">Glycoprotein</keyword>
<dbReference type="EMBL" id="JARPUR010000004">
    <property type="protein sequence ID" value="KAK4877604.1"/>
    <property type="molecule type" value="Genomic_DNA"/>
</dbReference>
<comment type="similarity">
    <text evidence="2 10">Belongs to the glycosyl hydrolase 29 family.</text>
</comment>
<dbReference type="Pfam" id="PF16757">
    <property type="entry name" value="Fucosidase_C"/>
    <property type="match status" value="1"/>
</dbReference>
<evidence type="ECO:0000256" key="2">
    <source>
        <dbReference type="ARBA" id="ARBA00007951"/>
    </source>
</evidence>
<proteinExistence type="inferred from homology"/>
<organism evidence="13 14">
    <name type="scientific">Aquatica leii</name>
    <dbReference type="NCBI Taxonomy" id="1421715"/>
    <lineage>
        <taxon>Eukaryota</taxon>
        <taxon>Metazoa</taxon>
        <taxon>Ecdysozoa</taxon>
        <taxon>Arthropoda</taxon>
        <taxon>Hexapoda</taxon>
        <taxon>Insecta</taxon>
        <taxon>Pterygota</taxon>
        <taxon>Neoptera</taxon>
        <taxon>Endopterygota</taxon>
        <taxon>Coleoptera</taxon>
        <taxon>Polyphaga</taxon>
        <taxon>Elateriformia</taxon>
        <taxon>Elateroidea</taxon>
        <taxon>Lampyridae</taxon>
        <taxon>Luciolinae</taxon>
        <taxon>Aquatica</taxon>
    </lineage>
</organism>
<evidence type="ECO:0000256" key="10">
    <source>
        <dbReference type="PIRNR" id="PIRNR001092"/>
    </source>
</evidence>
<dbReference type="PIRSF" id="PIRSF001092">
    <property type="entry name" value="Alpha-L-fucosidase"/>
    <property type="match status" value="1"/>
</dbReference>
<dbReference type="InterPro" id="IPR057739">
    <property type="entry name" value="Glyco_hydro_29_N"/>
</dbReference>
<evidence type="ECO:0000256" key="7">
    <source>
        <dbReference type="ARBA" id="ARBA00023295"/>
    </source>
</evidence>
<dbReference type="InterPro" id="IPR016286">
    <property type="entry name" value="FUC_metazoa-typ"/>
</dbReference>
<reference evidence="14" key="1">
    <citation type="submission" date="2023-01" db="EMBL/GenBank/DDBJ databases">
        <title>Key to firefly adult light organ development and bioluminescence: homeobox transcription factors regulate luciferase expression and transportation to peroxisome.</title>
        <authorList>
            <person name="Fu X."/>
        </authorList>
    </citation>
    <scope>NUCLEOTIDE SEQUENCE [LARGE SCALE GENOMIC DNA]</scope>
</reference>
<dbReference type="GO" id="GO:0004560">
    <property type="term" value="F:alpha-L-fucosidase activity"/>
    <property type="evidence" value="ECO:0007669"/>
    <property type="project" value="UniProtKB-EC"/>
</dbReference>
<dbReference type="PANTHER" id="PTHR10030">
    <property type="entry name" value="ALPHA-L-FUCOSIDASE"/>
    <property type="match status" value="1"/>
</dbReference>
<evidence type="ECO:0000313" key="13">
    <source>
        <dbReference type="EMBL" id="KAK4877604.1"/>
    </source>
</evidence>
<dbReference type="InterPro" id="IPR017853">
    <property type="entry name" value="GH"/>
</dbReference>
<evidence type="ECO:0000256" key="9">
    <source>
        <dbReference type="ARBA" id="ARBA00081661"/>
    </source>
</evidence>
<evidence type="ECO:0000259" key="11">
    <source>
        <dbReference type="Pfam" id="PF01120"/>
    </source>
</evidence>
<dbReference type="PANTHER" id="PTHR10030:SF37">
    <property type="entry name" value="ALPHA-L-FUCOSIDASE-RELATED"/>
    <property type="match status" value="1"/>
</dbReference>
<dbReference type="SMART" id="SM00812">
    <property type="entry name" value="Alpha_L_fucos"/>
    <property type="match status" value="1"/>
</dbReference>
<name>A0AAN7SFX3_9COLE</name>
<feature type="domain" description="Glycoside hydrolase family 29 N-terminal" evidence="11">
    <location>
        <begin position="16"/>
        <end position="353"/>
    </location>
</feature>
<gene>
    <name evidence="13" type="ORF">RN001_010110</name>
</gene>
<evidence type="ECO:0000256" key="6">
    <source>
        <dbReference type="ARBA" id="ARBA00023180"/>
    </source>
</evidence>
<feature type="domain" description="Alpha-L-fucosidase C-terminal" evidence="12">
    <location>
        <begin position="364"/>
        <end position="447"/>
    </location>
</feature>
<sequence length="459" mass="53566">MVNVKCQFILLIFSAVLKIKADRFEPNWESLDKRQLPQWYDDAKVGIFLHWGVYSVPGFGSEWFWKNWKSGSKDYISFMKQNYPPNFTYQDFAKDFTAEFFDPQAWAKLFEKSGARYVVLTSKHHEGYTLWPSDYSFSWNVKDVGPNRDLLGDLANAVRSTSLKFGVYHSLYEWFNPLYLSDQQANFTKENFMVHKIIPEMVELVQRYQPEVLWSDGDWEASDTYWKSTKFLSWLYNESPVKDTVVTNDRWGRNISCHHGDFYTCMDRYNPKVLQKHKWENAMTIDKRSWGYRRNVNYEDFFTVKELITTLVETVSCNGNLLMNVGPTPDGRIDPIFQDRLINFGNWMAINGEAIYGSRPWTVQNDTVSNVWYTSKNNLIYAIVLNWPTDNKVILGSVSNIFKANNTKVGLLGNTDLLQWTVVKNGISINLPDKAKVKSDLVWVLIIENGDSNEISKFY</sequence>
<dbReference type="Pfam" id="PF01120">
    <property type="entry name" value="Alpha_L_fucos"/>
    <property type="match status" value="1"/>
</dbReference>
<keyword evidence="14" id="KW-1185">Reference proteome</keyword>
<dbReference type="FunFam" id="3.20.20.80:FF:000027">
    <property type="entry name" value="Alpha-L-fucosidase"/>
    <property type="match status" value="1"/>
</dbReference>
<protein>
    <recommendedName>
        <fullName evidence="8">Putative alpha-L-fucosidase</fullName>
        <ecNumber evidence="3">3.2.1.51</ecNumber>
    </recommendedName>
    <alternativeName>
        <fullName evidence="9">Alpha-L-fucoside fucohydrolase</fullName>
    </alternativeName>
</protein>
<dbReference type="InterPro" id="IPR000933">
    <property type="entry name" value="Glyco_hydro_29"/>
</dbReference>
<evidence type="ECO:0000256" key="3">
    <source>
        <dbReference type="ARBA" id="ARBA00012662"/>
    </source>
</evidence>
<evidence type="ECO:0000256" key="5">
    <source>
        <dbReference type="ARBA" id="ARBA00022801"/>
    </source>
</evidence>
<dbReference type="PRINTS" id="PR00741">
    <property type="entry name" value="GLHYDRLASE29"/>
</dbReference>
<dbReference type="Gene3D" id="2.60.40.1180">
    <property type="entry name" value="Golgi alpha-mannosidase II"/>
    <property type="match status" value="1"/>
</dbReference>
<evidence type="ECO:0000256" key="1">
    <source>
        <dbReference type="ARBA" id="ARBA00004071"/>
    </source>
</evidence>
<dbReference type="GO" id="GO:0016139">
    <property type="term" value="P:glycoside catabolic process"/>
    <property type="evidence" value="ECO:0007669"/>
    <property type="project" value="TreeGrafter"/>
</dbReference>
<dbReference type="SUPFAM" id="SSF51445">
    <property type="entry name" value="(Trans)glycosidases"/>
    <property type="match status" value="1"/>
</dbReference>
<dbReference type="EC" id="3.2.1.51" evidence="3"/>
<dbReference type="GO" id="GO:0006004">
    <property type="term" value="P:fucose metabolic process"/>
    <property type="evidence" value="ECO:0007669"/>
    <property type="project" value="InterPro"/>
</dbReference>
<comment type="caution">
    <text evidence="13">The sequence shown here is derived from an EMBL/GenBank/DDBJ whole genome shotgun (WGS) entry which is preliminary data.</text>
</comment>
<keyword evidence="7 10" id="KW-0326">Glycosidase</keyword>
<dbReference type="GO" id="GO:0005764">
    <property type="term" value="C:lysosome"/>
    <property type="evidence" value="ECO:0007669"/>
    <property type="project" value="TreeGrafter"/>
</dbReference>
<evidence type="ECO:0000256" key="8">
    <source>
        <dbReference type="ARBA" id="ARBA00074133"/>
    </source>
</evidence>
<evidence type="ECO:0000259" key="12">
    <source>
        <dbReference type="Pfam" id="PF16757"/>
    </source>
</evidence>
<dbReference type="InterPro" id="IPR013780">
    <property type="entry name" value="Glyco_hydro_b"/>
</dbReference>
<feature type="chain" id="PRO_5042674955" description="Putative alpha-L-fucosidase" evidence="10">
    <location>
        <begin position="22"/>
        <end position="459"/>
    </location>
</feature>
<evidence type="ECO:0000256" key="4">
    <source>
        <dbReference type="ARBA" id="ARBA00022729"/>
    </source>
</evidence>
<accession>A0AAN7SFX3</accession>
<evidence type="ECO:0000313" key="14">
    <source>
        <dbReference type="Proteomes" id="UP001353858"/>
    </source>
</evidence>
<keyword evidence="4 10" id="KW-0732">Signal</keyword>
<dbReference type="Gene3D" id="3.20.20.80">
    <property type="entry name" value="Glycosidases"/>
    <property type="match status" value="1"/>
</dbReference>
<comment type="function">
    <text evidence="1">Alpha-L-fucosidase is responsible for hydrolyzing the alpha-1,6-linked fucose joined to the reducing-end N-acetylglucosamine of the carbohydrate moieties of glycoproteins.</text>
</comment>
<feature type="signal peptide" evidence="10">
    <location>
        <begin position="1"/>
        <end position="21"/>
    </location>
</feature>
<dbReference type="InterPro" id="IPR031919">
    <property type="entry name" value="Fucosidase_C"/>
</dbReference>
<dbReference type="AlphaFoldDB" id="A0AAN7SFX3"/>